<organism evidence="1 2">
    <name type="scientific">Phocoenobacter skyensis</name>
    <dbReference type="NCBI Taxonomy" id="97481"/>
    <lineage>
        <taxon>Bacteria</taxon>
        <taxon>Pseudomonadati</taxon>
        <taxon>Pseudomonadota</taxon>
        <taxon>Gammaproteobacteria</taxon>
        <taxon>Pasteurellales</taxon>
        <taxon>Pasteurellaceae</taxon>
        <taxon>Phocoenobacter</taxon>
    </lineage>
</organism>
<evidence type="ECO:0000313" key="2">
    <source>
        <dbReference type="Proteomes" id="UP001236239"/>
    </source>
</evidence>
<comment type="caution">
    <text evidence="1">The sequence shown here is derived from an EMBL/GenBank/DDBJ whole genome shotgun (WGS) entry which is preliminary data.</text>
</comment>
<protein>
    <submittedName>
        <fullName evidence="1">Uncharacterized protein</fullName>
    </submittedName>
</protein>
<accession>A0AAJ6N8Q8</accession>
<proteinExistence type="predicted"/>
<sequence>MYMKDYSQRVFRMKDNFINAKSQSDKNKIVQDFVDELRAEGISDEDIKKVLNIELCLESQGNRIMISNDKTYQDAVRKALGKE</sequence>
<evidence type="ECO:0000313" key="1">
    <source>
        <dbReference type="EMBL" id="MDP8172284.1"/>
    </source>
</evidence>
<gene>
    <name evidence="1" type="ORF">QJU93_02800</name>
</gene>
<dbReference type="RefSeq" id="WP_306375048.1">
    <property type="nucleotide sequence ID" value="NZ_JASAYL010000004.1"/>
</dbReference>
<dbReference type="AlphaFoldDB" id="A0AAJ6N8Q8"/>
<dbReference type="EMBL" id="JASAYQ010000003">
    <property type="protein sequence ID" value="MDP8172284.1"/>
    <property type="molecule type" value="Genomic_DNA"/>
</dbReference>
<dbReference type="Proteomes" id="UP001236239">
    <property type="component" value="Unassembled WGS sequence"/>
</dbReference>
<name>A0AAJ6N8Q8_9PAST</name>
<reference evidence="1" key="1">
    <citation type="journal article" date="2023" name="Front. Microbiol.">
        <title>Phylogeography and host specificity of Pasteurellaceae pathogenic to sea-farmed fish in the north-east Atlantic.</title>
        <authorList>
            <person name="Gulla S."/>
            <person name="Colquhoun D.J."/>
            <person name="Olsen A.B."/>
            <person name="Spilsberg B."/>
            <person name="Lagesen K."/>
            <person name="Aakesson C.P."/>
            <person name="Strom S."/>
            <person name="Manji F."/>
            <person name="Birkbeck T.H."/>
            <person name="Nilsen H.K."/>
        </authorList>
    </citation>
    <scope>NUCLEOTIDE SEQUENCE</scope>
    <source>
        <strain evidence="1">TW16_20</strain>
    </source>
</reference>